<sequence>IDIPAYNNLKITATNFEFDNLDYDTEYAICVSSSIGTFKKKPTITKTATNSLPFDKTQVKNVKISDLSPVSFTASWDALADAQGYKLYLMRNFYDGETITTSYDFTNEISGMPEGWLSSTNLLGTNDGFYGVASPSLRFTQKSQYLVMTNSGANITNVKFWMRAQQPGKGSKLEVYIENGEEWKLADEITLTSGNGEVYNIEVDPTTAVKLQYNRRSSGILYIDDVEVSGKQQRDFPGVNGKETEYNDMTFGALDSNAYYTLTVSGICNGVESLKSDPVQVKTLKGTDGIKGATMIEVNGNKAIFTIDGKQIDKMPADKSVFVIKQDGKSVKATK</sequence>
<protein>
    <submittedName>
        <fullName evidence="1">Uncharacterized protein</fullName>
    </submittedName>
</protein>
<reference evidence="1 2" key="1">
    <citation type="submission" date="2015-01" db="EMBL/GenBank/DDBJ databases">
        <title>Comparative genomics of non-oral Prevotella species.</title>
        <authorList>
            <person name="Accetto T."/>
            <person name="Nograsek B."/>
            <person name="Avgustin G."/>
        </authorList>
    </citation>
    <scope>NUCLEOTIDE SEQUENCE [LARGE SCALE GENOMIC DNA]</scope>
    <source>
        <strain evidence="1 2">P5-119</strain>
    </source>
</reference>
<organism evidence="1 2">
    <name type="scientific">Prevotella pectinovora</name>
    <dbReference type="NCBI Taxonomy" id="1602169"/>
    <lineage>
        <taxon>Bacteria</taxon>
        <taxon>Pseudomonadati</taxon>
        <taxon>Bacteroidota</taxon>
        <taxon>Bacteroidia</taxon>
        <taxon>Bacteroidales</taxon>
        <taxon>Prevotellaceae</taxon>
        <taxon>Prevotella</taxon>
    </lineage>
</organism>
<dbReference type="RefSeq" id="WP_042518386.1">
    <property type="nucleotide sequence ID" value="NZ_JXQK01000045.1"/>
</dbReference>
<comment type="caution">
    <text evidence="1">The sequence shown here is derived from an EMBL/GenBank/DDBJ whole genome shotgun (WGS) entry which is preliminary data.</text>
</comment>
<accession>A0A0D0I735</accession>
<name>A0A0D0I735_9BACT</name>
<dbReference type="EMBL" id="JXQK01000045">
    <property type="protein sequence ID" value="KIP63309.1"/>
    <property type="molecule type" value="Genomic_DNA"/>
</dbReference>
<dbReference type="Proteomes" id="UP000032046">
    <property type="component" value="Unassembled WGS sequence"/>
</dbReference>
<dbReference type="AlphaFoldDB" id="A0A0D0I735"/>
<feature type="non-terminal residue" evidence="1">
    <location>
        <position position="1"/>
    </location>
</feature>
<gene>
    <name evidence="1" type="ORF">ST44_04370</name>
</gene>
<keyword evidence="2" id="KW-1185">Reference proteome</keyword>
<evidence type="ECO:0000313" key="2">
    <source>
        <dbReference type="Proteomes" id="UP000032046"/>
    </source>
</evidence>
<proteinExistence type="predicted"/>
<evidence type="ECO:0000313" key="1">
    <source>
        <dbReference type="EMBL" id="KIP63309.1"/>
    </source>
</evidence>